<proteinExistence type="predicted"/>
<dbReference type="SUPFAM" id="SSF55729">
    <property type="entry name" value="Acyl-CoA N-acyltransferases (Nat)"/>
    <property type="match status" value="1"/>
</dbReference>
<dbReference type="InterPro" id="IPR013653">
    <property type="entry name" value="GCN5-like_dom"/>
</dbReference>
<dbReference type="Proteomes" id="UP000540128">
    <property type="component" value="Unassembled WGS sequence"/>
</dbReference>
<protein>
    <submittedName>
        <fullName evidence="3">GNAT family N-acetyltransferase</fullName>
    </submittedName>
</protein>
<dbReference type="Pfam" id="PF08445">
    <property type="entry name" value="FR47"/>
    <property type="match status" value="1"/>
</dbReference>
<organism evidence="3 4">
    <name type="scientific">Streptomyces odorifer</name>
    <dbReference type="NCBI Taxonomy" id="53450"/>
    <lineage>
        <taxon>Bacteria</taxon>
        <taxon>Bacillati</taxon>
        <taxon>Actinomycetota</taxon>
        <taxon>Actinomycetes</taxon>
        <taxon>Kitasatosporales</taxon>
        <taxon>Streptomycetaceae</taxon>
        <taxon>Streptomyces</taxon>
        <taxon>Streptomyces albidoflavus group</taxon>
    </lineage>
</organism>
<dbReference type="InterPro" id="IPR016181">
    <property type="entry name" value="Acyl_CoA_acyltransferase"/>
</dbReference>
<dbReference type="GO" id="GO:0016747">
    <property type="term" value="F:acyltransferase activity, transferring groups other than amino-acyl groups"/>
    <property type="evidence" value="ECO:0007669"/>
    <property type="project" value="InterPro"/>
</dbReference>
<reference evidence="3 4" key="1">
    <citation type="submission" date="2020-03" db="EMBL/GenBank/DDBJ databases">
        <title>Complete genome sequence of sixteen Streptomyces strains facilitates identification of candidate genes involved in plant growth-promotion in grain legumes and cereals.</title>
        <authorList>
            <person name="Gopalakrishnan S."/>
            <person name="Thakur V."/>
            <person name="Saxena R."/>
            <person name="Vadlamudi S."/>
            <person name="Purohit S."/>
            <person name="Kumar V."/>
            <person name="Rathore A."/>
            <person name="Chitikineni A."/>
            <person name="Varshney R.K."/>
        </authorList>
    </citation>
    <scope>NUCLEOTIDE SEQUENCE [LARGE SCALE GENOMIC DNA]</scope>
    <source>
        <strain evidence="3 4">KAI-180</strain>
    </source>
</reference>
<dbReference type="AlphaFoldDB" id="A0A7Y6C8W1"/>
<dbReference type="InterPro" id="IPR000182">
    <property type="entry name" value="GNAT_dom"/>
</dbReference>
<evidence type="ECO:0000256" key="1">
    <source>
        <dbReference type="SAM" id="MobiDB-lite"/>
    </source>
</evidence>
<dbReference type="PROSITE" id="PS51186">
    <property type="entry name" value="GNAT"/>
    <property type="match status" value="1"/>
</dbReference>
<comment type="caution">
    <text evidence="3">The sequence shown here is derived from an EMBL/GenBank/DDBJ whole genome shotgun (WGS) entry which is preliminary data.</text>
</comment>
<dbReference type="RefSeq" id="WP_175458062.1">
    <property type="nucleotide sequence ID" value="NZ_JAANNT010000003.1"/>
</dbReference>
<keyword evidence="3" id="KW-0808">Transferase</keyword>
<feature type="domain" description="N-acetyltransferase" evidence="2">
    <location>
        <begin position="167"/>
        <end position="310"/>
    </location>
</feature>
<evidence type="ECO:0000259" key="2">
    <source>
        <dbReference type="PROSITE" id="PS51186"/>
    </source>
</evidence>
<feature type="compositionally biased region" description="Basic and acidic residues" evidence="1">
    <location>
        <begin position="1"/>
        <end position="13"/>
    </location>
</feature>
<sequence>MGSDGGPERRAVDDGPNGRQEEGGWRLTGSLEEFLTAGGAYLRSRPALHTVALTVSDALGRRGLDLYGDEPPRFGWRAVSGEVSAVLLWTPPHVPMVVGGDEAAARGLARVLAEGEGPAPGGVGAPVEQARAFAGEWARTTGQATRRTFRKRLYRLGGLHRPALQPGRARSAGEADRATLERWHDGFAADVGATVGLGAAAWVDAGLARGGIRLWEDGGRPVAMAVATLPVAGSVRVTTVYTPPALRGRGYAGAVTADLSARVTAGGDEAVLFTDVANPTSNGLYRRLGYEPLAEFEEYAFGAGRGEGSL</sequence>
<evidence type="ECO:0000313" key="4">
    <source>
        <dbReference type="Proteomes" id="UP000540128"/>
    </source>
</evidence>
<feature type="region of interest" description="Disordered" evidence="1">
    <location>
        <begin position="1"/>
        <end position="25"/>
    </location>
</feature>
<evidence type="ECO:0000313" key="3">
    <source>
        <dbReference type="EMBL" id="NUV28088.1"/>
    </source>
</evidence>
<dbReference type="Gene3D" id="3.40.630.30">
    <property type="match status" value="1"/>
</dbReference>
<accession>A0A7Y6C8W1</accession>
<keyword evidence="4" id="KW-1185">Reference proteome</keyword>
<name>A0A7Y6C8W1_9ACTN</name>
<dbReference type="EMBL" id="JAANNT010000003">
    <property type="protein sequence ID" value="NUV28088.1"/>
    <property type="molecule type" value="Genomic_DNA"/>
</dbReference>
<gene>
    <name evidence="3" type="ORF">G6W59_07005</name>
</gene>